<dbReference type="EMBL" id="KV417294">
    <property type="protein sequence ID" value="KZO94438.1"/>
    <property type="molecule type" value="Genomic_DNA"/>
</dbReference>
<reference evidence="2 3" key="1">
    <citation type="journal article" date="2016" name="Mol. Biol. Evol.">
        <title>Comparative Genomics of Early-Diverging Mushroom-Forming Fungi Provides Insights into the Origins of Lignocellulose Decay Capabilities.</title>
        <authorList>
            <person name="Nagy L.G."/>
            <person name="Riley R."/>
            <person name="Tritt A."/>
            <person name="Adam C."/>
            <person name="Daum C."/>
            <person name="Floudas D."/>
            <person name="Sun H."/>
            <person name="Yadav J.S."/>
            <person name="Pangilinan J."/>
            <person name="Larsson K.H."/>
            <person name="Matsuura K."/>
            <person name="Barry K."/>
            <person name="Labutti K."/>
            <person name="Kuo R."/>
            <person name="Ohm R.A."/>
            <person name="Bhattacharya S.S."/>
            <person name="Shirouzu T."/>
            <person name="Yoshinaga Y."/>
            <person name="Martin F.M."/>
            <person name="Grigoriev I.V."/>
            <person name="Hibbett D.S."/>
        </authorList>
    </citation>
    <scope>NUCLEOTIDE SEQUENCE [LARGE SCALE GENOMIC DNA]</scope>
    <source>
        <strain evidence="2 3">TUFC12733</strain>
    </source>
</reference>
<sequence>MPYEDVELVTPDNVKLQAYLMLNGYGHDDEKEQWSEARAMRRPTVFLLHANAGNMGHRLPLARIFYLKMHCNVFMLSYRGYGLSEGTPSEKGIRIDAQTALQYIVKHPVLKDTKIFLYGQSLGGAVAIDLASHYPELIHAVIIENTFLSIPKLIPTVLPLLSPVSFLCHQIWNSETRIRSIPSTTPMLFLAGKRDELVHPTHMMRLYALACEGEEGEKAPAVLMGEVEETDNGSVKLDVDGERRVWWECEGGTHNDTCAQPGYWETVRDFVSRWR</sequence>
<gene>
    <name evidence="2" type="ORF">CALVIDRAFT_538887</name>
</gene>
<evidence type="ECO:0000313" key="2">
    <source>
        <dbReference type="EMBL" id="KZO94438.1"/>
    </source>
</evidence>
<dbReference type="Proteomes" id="UP000076738">
    <property type="component" value="Unassembled WGS sequence"/>
</dbReference>
<feature type="domain" description="AB hydrolase-1" evidence="1">
    <location>
        <begin position="43"/>
        <end position="150"/>
    </location>
</feature>
<protein>
    <submittedName>
        <fullName evidence="2">Alpha/beta-hydrolase</fullName>
    </submittedName>
</protein>
<dbReference type="PANTHER" id="PTHR12277:SF81">
    <property type="entry name" value="PROTEIN ABHD13"/>
    <property type="match status" value="1"/>
</dbReference>
<evidence type="ECO:0000259" key="1">
    <source>
        <dbReference type="Pfam" id="PF00561"/>
    </source>
</evidence>
<proteinExistence type="predicted"/>
<dbReference type="OrthoDB" id="10249433at2759"/>
<evidence type="ECO:0000313" key="3">
    <source>
        <dbReference type="Proteomes" id="UP000076738"/>
    </source>
</evidence>
<name>A0A167KAH2_CALVF</name>
<dbReference type="GO" id="GO:0008474">
    <property type="term" value="F:palmitoyl-(protein) hydrolase activity"/>
    <property type="evidence" value="ECO:0007669"/>
    <property type="project" value="TreeGrafter"/>
</dbReference>
<dbReference type="SUPFAM" id="SSF53474">
    <property type="entry name" value="alpha/beta-Hydrolases"/>
    <property type="match status" value="1"/>
</dbReference>
<dbReference type="GO" id="GO:0016020">
    <property type="term" value="C:membrane"/>
    <property type="evidence" value="ECO:0007669"/>
    <property type="project" value="TreeGrafter"/>
</dbReference>
<dbReference type="InterPro" id="IPR029058">
    <property type="entry name" value="AB_hydrolase_fold"/>
</dbReference>
<dbReference type="STRING" id="1330018.A0A167KAH2"/>
<accession>A0A167KAH2</accession>
<dbReference type="Gene3D" id="3.40.50.1820">
    <property type="entry name" value="alpha/beta hydrolase"/>
    <property type="match status" value="1"/>
</dbReference>
<keyword evidence="3" id="KW-1185">Reference proteome</keyword>
<keyword evidence="2" id="KW-0378">Hydrolase</keyword>
<dbReference type="AlphaFoldDB" id="A0A167KAH2"/>
<dbReference type="Pfam" id="PF00561">
    <property type="entry name" value="Abhydrolase_1"/>
    <property type="match status" value="1"/>
</dbReference>
<dbReference type="PANTHER" id="PTHR12277">
    <property type="entry name" value="ALPHA/BETA HYDROLASE DOMAIN-CONTAINING PROTEIN"/>
    <property type="match status" value="1"/>
</dbReference>
<organism evidence="2 3">
    <name type="scientific">Calocera viscosa (strain TUFC12733)</name>
    <dbReference type="NCBI Taxonomy" id="1330018"/>
    <lineage>
        <taxon>Eukaryota</taxon>
        <taxon>Fungi</taxon>
        <taxon>Dikarya</taxon>
        <taxon>Basidiomycota</taxon>
        <taxon>Agaricomycotina</taxon>
        <taxon>Dacrymycetes</taxon>
        <taxon>Dacrymycetales</taxon>
        <taxon>Dacrymycetaceae</taxon>
        <taxon>Calocera</taxon>
    </lineage>
</organism>
<dbReference type="InterPro" id="IPR000073">
    <property type="entry name" value="AB_hydrolase_1"/>
</dbReference>